<sequence length="312" mass="34732">MQFLSCDWGTSNFRLRLVESKTKEILKEVIIPEGISSVYSRWKQSLLPDSERVSFYKQVLSKAILSLGQLEVTPIPLILSGMASSSIGLLELPYMKFPFNLNAKQLKFANLEPDEDFEHPIFIISGACTEEDIMRGEEVMLMGCANVPKKDGVYIFPGTHSKHVIVQNAKATEFKTYITGELFNLLIKKSIISNSVESGVDRSSFIQGVQDSGSADLLHQIFAIRSKDILKGKDPVQNYQYLSGLLIGTELRKLDFSLFPIYVVSENPLLCLYAAALSEIDGTVEIKLMSSDQALINGHLNFLNELSLVPVS</sequence>
<dbReference type="Gene3D" id="3.30.420.300">
    <property type="entry name" value="2-keto-3-deoxy-galactonokinase, substrate binding domain"/>
    <property type="match status" value="1"/>
</dbReference>
<evidence type="ECO:0000313" key="2">
    <source>
        <dbReference type="Proteomes" id="UP001597414"/>
    </source>
</evidence>
<accession>A0ABW5B2N2</accession>
<dbReference type="InterPro" id="IPR042257">
    <property type="entry name" value="DGOK_C"/>
</dbReference>
<dbReference type="Proteomes" id="UP001597414">
    <property type="component" value="Unassembled WGS sequence"/>
</dbReference>
<organism evidence="1 2">
    <name type="scientific">Shivajiella indica</name>
    <dbReference type="NCBI Taxonomy" id="872115"/>
    <lineage>
        <taxon>Bacteria</taxon>
        <taxon>Pseudomonadati</taxon>
        <taxon>Bacteroidota</taxon>
        <taxon>Cytophagia</taxon>
        <taxon>Cytophagales</taxon>
        <taxon>Cyclobacteriaceae</taxon>
        <taxon>Shivajiella</taxon>
    </lineage>
</organism>
<protein>
    <submittedName>
        <fullName evidence="1">2-dehydro-3-deoxygalactonokinase</fullName>
    </submittedName>
</protein>
<dbReference type="InterPro" id="IPR007729">
    <property type="entry name" value="DGOK"/>
</dbReference>
<dbReference type="EMBL" id="JBHUIV010000002">
    <property type="protein sequence ID" value="MFD2200082.1"/>
    <property type="molecule type" value="Genomic_DNA"/>
</dbReference>
<dbReference type="InterPro" id="IPR042258">
    <property type="entry name" value="DGOK_N"/>
</dbReference>
<keyword evidence="2" id="KW-1185">Reference proteome</keyword>
<gene>
    <name evidence="1" type="ORF">ACFSKV_00795</name>
</gene>
<dbReference type="RefSeq" id="WP_380799627.1">
    <property type="nucleotide sequence ID" value="NZ_JBHUIV010000002.1"/>
</dbReference>
<dbReference type="Pfam" id="PF05035">
    <property type="entry name" value="DGOK"/>
    <property type="match status" value="1"/>
</dbReference>
<dbReference type="Gene3D" id="3.30.420.310">
    <property type="entry name" value="2-keto-3-deoxy-galactonokinase, C-terminal domain"/>
    <property type="match status" value="1"/>
</dbReference>
<name>A0ABW5B2N2_9BACT</name>
<proteinExistence type="predicted"/>
<evidence type="ECO:0000313" key="1">
    <source>
        <dbReference type="EMBL" id="MFD2200082.1"/>
    </source>
</evidence>
<reference evidence="2" key="1">
    <citation type="journal article" date="2019" name="Int. J. Syst. Evol. Microbiol.">
        <title>The Global Catalogue of Microorganisms (GCM) 10K type strain sequencing project: providing services to taxonomists for standard genome sequencing and annotation.</title>
        <authorList>
            <consortium name="The Broad Institute Genomics Platform"/>
            <consortium name="The Broad Institute Genome Sequencing Center for Infectious Disease"/>
            <person name="Wu L."/>
            <person name="Ma J."/>
        </authorList>
    </citation>
    <scope>NUCLEOTIDE SEQUENCE [LARGE SCALE GENOMIC DNA]</scope>
    <source>
        <strain evidence="2">KCTC 19812</strain>
    </source>
</reference>
<comment type="caution">
    <text evidence="1">The sequence shown here is derived from an EMBL/GenBank/DDBJ whole genome shotgun (WGS) entry which is preliminary data.</text>
</comment>